<gene>
    <name evidence="3" type="ORF">CSC65_04165</name>
</gene>
<dbReference type="PANTHER" id="PTHR46124:SF3">
    <property type="entry name" value="HYDROLASE"/>
    <property type="match status" value="1"/>
</dbReference>
<dbReference type="Proteomes" id="UP000788419">
    <property type="component" value="Unassembled WGS sequence"/>
</dbReference>
<dbReference type="PANTHER" id="PTHR46124">
    <property type="entry name" value="D-AMINOACYL-TRNA DEACYLASE"/>
    <property type="match status" value="1"/>
</dbReference>
<name>A0ABQ6Z9T5_9GAMM</name>
<protein>
    <submittedName>
        <fullName evidence="3">DNAase</fullName>
    </submittedName>
</protein>
<dbReference type="PROSITE" id="PS01137">
    <property type="entry name" value="TATD_1"/>
    <property type="match status" value="1"/>
</dbReference>
<dbReference type="CDD" id="cd01310">
    <property type="entry name" value="TatD_DNAse"/>
    <property type="match status" value="1"/>
</dbReference>
<evidence type="ECO:0000313" key="3">
    <source>
        <dbReference type="EMBL" id="KAF1696417.1"/>
    </source>
</evidence>
<reference evidence="3 4" key="1">
    <citation type="submission" date="2017-10" db="EMBL/GenBank/DDBJ databases">
        <title>Whole genome sequencing of members of genus Pseudoxanthomonas.</title>
        <authorList>
            <person name="Kumar S."/>
            <person name="Bansal K."/>
            <person name="Kaur A."/>
            <person name="Patil P."/>
            <person name="Sharma S."/>
            <person name="Patil P.B."/>
        </authorList>
    </citation>
    <scope>NUCLEOTIDE SEQUENCE [LARGE SCALE GENOMIC DNA]</scope>
    <source>
        <strain evidence="3 4">DSM 17801</strain>
    </source>
</reference>
<dbReference type="InterPro" id="IPR001130">
    <property type="entry name" value="TatD-like"/>
</dbReference>
<organism evidence="3 4">
    <name type="scientific">Pseudoxanthomonas daejeonensis</name>
    <dbReference type="NCBI Taxonomy" id="266062"/>
    <lineage>
        <taxon>Bacteria</taxon>
        <taxon>Pseudomonadati</taxon>
        <taxon>Pseudomonadota</taxon>
        <taxon>Gammaproteobacteria</taxon>
        <taxon>Lysobacterales</taxon>
        <taxon>Lysobacteraceae</taxon>
        <taxon>Pseudoxanthomonas</taxon>
    </lineage>
</organism>
<dbReference type="InterPro" id="IPR032466">
    <property type="entry name" value="Metal_Hydrolase"/>
</dbReference>
<evidence type="ECO:0000313" key="4">
    <source>
        <dbReference type="Proteomes" id="UP000788419"/>
    </source>
</evidence>
<dbReference type="Gene3D" id="3.20.20.140">
    <property type="entry name" value="Metal-dependent hydrolases"/>
    <property type="match status" value="1"/>
</dbReference>
<dbReference type="PROSITE" id="PS01091">
    <property type="entry name" value="TATD_3"/>
    <property type="match status" value="1"/>
</dbReference>
<dbReference type="EMBL" id="PDWN01000003">
    <property type="protein sequence ID" value="KAF1696417.1"/>
    <property type="molecule type" value="Genomic_DNA"/>
</dbReference>
<proteinExistence type="inferred from homology"/>
<sequence>MDLVDSHCHLDAAEFDADREQVIERARAIGVHRQVVPAVTAASWPKLREVCASAPGLYPAYGLHPTFLAEHRPEHLDELRGWIERERPLAIGECGLDFFVEGLDPQVQADYFDGQLRLARDTGLPLIVHARRAVDAVIAAIRRIGATAAAGTKLRGVVHSFSGSPEQARQLWQLGFLVGLGGPLTYDRAQRLRRLAAEMPLEFLLLETDAPDQPDAGIRGQRNEPARLHRVLETVALLRDQDPAEIAAITSANAARLFALPPASAL</sequence>
<dbReference type="InterPro" id="IPR018228">
    <property type="entry name" value="DNase_TatD-rel_CS"/>
</dbReference>
<keyword evidence="4" id="KW-1185">Reference proteome</keyword>
<keyword evidence="2" id="KW-0378">Hydrolase</keyword>
<dbReference type="SUPFAM" id="SSF51556">
    <property type="entry name" value="Metallo-dependent hydrolases"/>
    <property type="match status" value="1"/>
</dbReference>
<evidence type="ECO:0000256" key="2">
    <source>
        <dbReference type="ARBA" id="ARBA00022801"/>
    </source>
</evidence>
<dbReference type="Pfam" id="PF01026">
    <property type="entry name" value="TatD_DNase"/>
    <property type="match status" value="1"/>
</dbReference>
<evidence type="ECO:0000256" key="1">
    <source>
        <dbReference type="ARBA" id="ARBA00009275"/>
    </source>
</evidence>
<dbReference type="PROSITE" id="PS01090">
    <property type="entry name" value="TATD_2"/>
    <property type="match status" value="1"/>
</dbReference>
<accession>A0ABQ6Z9T5</accession>
<dbReference type="PIRSF" id="PIRSF005902">
    <property type="entry name" value="DNase_TatD"/>
    <property type="match status" value="1"/>
</dbReference>
<comment type="caution">
    <text evidence="3">The sequence shown here is derived from an EMBL/GenBank/DDBJ whole genome shotgun (WGS) entry which is preliminary data.</text>
</comment>
<comment type="similarity">
    <text evidence="1">Belongs to the metallo-dependent hydrolases superfamily. TatD-type hydrolase family.</text>
</comment>
<dbReference type="RefSeq" id="WP_162408721.1">
    <property type="nucleotide sequence ID" value="NZ_CP093331.1"/>
</dbReference>